<name>A0A061RTF9_9CHLO</name>
<sequence length="68" mass="7606">CAGEDRLQRGRGKERPREGTPGTPLIAAAVHTRHQRKAQRSDTGARHIGLCRYEPPLRWHPLASAPYP</sequence>
<feature type="non-terminal residue" evidence="2">
    <location>
        <position position="1"/>
    </location>
</feature>
<proteinExistence type="predicted"/>
<feature type="compositionally biased region" description="Basic and acidic residues" evidence="1">
    <location>
        <begin position="1"/>
        <end position="18"/>
    </location>
</feature>
<dbReference type="EMBL" id="GBEZ01011817">
    <property type="protein sequence ID" value="JAC74000.1"/>
    <property type="molecule type" value="Transcribed_RNA"/>
</dbReference>
<feature type="region of interest" description="Disordered" evidence="1">
    <location>
        <begin position="1"/>
        <end position="24"/>
    </location>
</feature>
<accession>A0A061RTF9</accession>
<evidence type="ECO:0000256" key="1">
    <source>
        <dbReference type="SAM" id="MobiDB-lite"/>
    </source>
</evidence>
<gene>
    <name evidence="2" type="ORF">TSPGSL018_27164</name>
</gene>
<reference evidence="2" key="1">
    <citation type="submission" date="2014-05" db="EMBL/GenBank/DDBJ databases">
        <title>The transcriptome of the halophilic microalga Tetraselmis sp. GSL018 isolated from the Great Salt Lake, Utah.</title>
        <authorList>
            <person name="Jinkerson R.E."/>
            <person name="D'Adamo S."/>
            <person name="Posewitz M.C."/>
        </authorList>
    </citation>
    <scope>NUCLEOTIDE SEQUENCE</scope>
    <source>
        <strain evidence="2">GSL018</strain>
    </source>
</reference>
<evidence type="ECO:0000313" key="2">
    <source>
        <dbReference type="EMBL" id="JAC74000.1"/>
    </source>
</evidence>
<protein>
    <submittedName>
        <fullName evidence="2">Uncharacterized protein</fullName>
    </submittedName>
</protein>
<dbReference type="AlphaFoldDB" id="A0A061RTF9"/>
<organism evidence="2">
    <name type="scientific">Tetraselmis sp. GSL018</name>
    <dbReference type="NCBI Taxonomy" id="582737"/>
    <lineage>
        <taxon>Eukaryota</taxon>
        <taxon>Viridiplantae</taxon>
        <taxon>Chlorophyta</taxon>
        <taxon>core chlorophytes</taxon>
        <taxon>Chlorodendrophyceae</taxon>
        <taxon>Chlorodendrales</taxon>
        <taxon>Chlorodendraceae</taxon>
        <taxon>Tetraselmis</taxon>
    </lineage>
</organism>